<dbReference type="Pfam" id="PF00069">
    <property type="entry name" value="Pkinase"/>
    <property type="match status" value="1"/>
</dbReference>
<keyword evidence="4" id="KW-0418">Kinase</keyword>
<dbReference type="CDD" id="cd14014">
    <property type="entry name" value="STKc_PknB_like"/>
    <property type="match status" value="1"/>
</dbReference>
<dbReference type="EMBL" id="CP089982">
    <property type="protein sequence ID" value="WXA91086.1"/>
    <property type="molecule type" value="Genomic_DNA"/>
</dbReference>
<keyword evidence="5" id="KW-1185">Reference proteome</keyword>
<dbReference type="PANTHER" id="PTHR16305">
    <property type="entry name" value="TESTICULAR SOLUBLE ADENYLYL CYCLASE"/>
    <property type="match status" value="1"/>
</dbReference>
<evidence type="ECO:0000313" key="4">
    <source>
        <dbReference type="EMBL" id="WXA91086.1"/>
    </source>
</evidence>
<organism evidence="4 5">
    <name type="scientific">Pendulispora brunnea</name>
    <dbReference type="NCBI Taxonomy" id="2905690"/>
    <lineage>
        <taxon>Bacteria</taxon>
        <taxon>Pseudomonadati</taxon>
        <taxon>Myxococcota</taxon>
        <taxon>Myxococcia</taxon>
        <taxon>Myxococcales</taxon>
        <taxon>Sorangiineae</taxon>
        <taxon>Pendulisporaceae</taxon>
        <taxon>Pendulispora</taxon>
    </lineage>
</organism>
<dbReference type="GO" id="GO:0016301">
    <property type="term" value="F:kinase activity"/>
    <property type="evidence" value="ECO:0007669"/>
    <property type="project" value="UniProtKB-KW"/>
</dbReference>
<dbReference type="InterPro" id="IPR041664">
    <property type="entry name" value="AAA_16"/>
</dbReference>
<dbReference type="Gene3D" id="1.25.40.10">
    <property type="entry name" value="Tetratricopeptide repeat domain"/>
    <property type="match status" value="1"/>
</dbReference>
<dbReference type="SUPFAM" id="SSF56112">
    <property type="entry name" value="Protein kinase-like (PK-like)"/>
    <property type="match status" value="1"/>
</dbReference>
<accession>A0ABZ2K402</accession>
<dbReference type="SUPFAM" id="SSF48452">
    <property type="entry name" value="TPR-like"/>
    <property type="match status" value="1"/>
</dbReference>
<keyword evidence="2" id="KW-0067">ATP-binding</keyword>
<reference evidence="4 5" key="1">
    <citation type="submission" date="2021-12" db="EMBL/GenBank/DDBJ databases">
        <title>Discovery of the Pendulisporaceae a myxobacterial family with distinct sporulation behavior and unique specialized metabolism.</title>
        <authorList>
            <person name="Garcia R."/>
            <person name="Popoff A."/>
            <person name="Bader C.D."/>
            <person name="Loehr J."/>
            <person name="Walesch S."/>
            <person name="Walt C."/>
            <person name="Boldt J."/>
            <person name="Bunk B."/>
            <person name="Haeckl F.J.F.P.J."/>
            <person name="Gunesch A.P."/>
            <person name="Birkelbach J."/>
            <person name="Nuebel U."/>
            <person name="Pietschmann T."/>
            <person name="Bach T."/>
            <person name="Mueller R."/>
        </authorList>
    </citation>
    <scope>NUCLEOTIDE SEQUENCE [LARGE SCALE GENOMIC DNA]</scope>
    <source>
        <strain evidence="4 5">MSr12523</strain>
    </source>
</reference>
<dbReference type="InterPro" id="IPR027417">
    <property type="entry name" value="P-loop_NTPase"/>
</dbReference>
<keyword evidence="4" id="KW-0808">Transferase</keyword>
<feature type="domain" description="Protein kinase" evidence="3">
    <location>
        <begin position="16"/>
        <end position="276"/>
    </location>
</feature>
<dbReference type="SMART" id="SM00220">
    <property type="entry name" value="S_TKc"/>
    <property type="match status" value="1"/>
</dbReference>
<dbReference type="Gene3D" id="3.40.50.300">
    <property type="entry name" value="P-loop containing nucleotide triphosphate hydrolases"/>
    <property type="match status" value="1"/>
</dbReference>
<dbReference type="InterPro" id="IPR008271">
    <property type="entry name" value="Ser/Thr_kinase_AS"/>
</dbReference>
<dbReference type="InterPro" id="IPR011009">
    <property type="entry name" value="Kinase-like_dom_sf"/>
</dbReference>
<evidence type="ECO:0000259" key="3">
    <source>
        <dbReference type="PROSITE" id="PS50011"/>
    </source>
</evidence>
<dbReference type="RefSeq" id="WP_394841707.1">
    <property type="nucleotide sequence ID" value="NZ_CP089982.1"/>
</dbReference>
<evidence type="ECO:0000313" key="5">
    <source>
        <dbReference type="Proteomes" id="UP001379533"/>
    </source>
</evidence>
<dbReference type="InterPro" id="IPR011990">
    <property type="entry name" value="TPR-like_helical_dom_sf"/>
</dbReference>
<keyword evidence="1" id="KW-0547">Nucleotide-binding</keyword>
<dbReference type="PROSITE" id="PS00108">
    <property type="entry name" value="PROTEIN_KINASE_ST"/>
    <property type="match status" value="1"/>
</dbReference>
<dbReference type="Proteomes" id="UP001379533">
    <property type="component" value="Chromosome"/>
</dbReference>
<dbReference type="InterPro" id="IPR000719">
    <property type="entry name" value="Prot_kinase_dom"/>
</dbReference>
<name>A0ABZ2K402_9BACT</name>
<dbReference type="Gene3D" id="1.10.510.10">
    <property type="entry name" value="Transferase(Phosphotransferase) domain 1"/>
    <property type="match status" value="1"/>
</dbReference>
<dbReference type="Gene3D" id="3.30.200.20">
    <property type="entry name" value="Phosphorylase Kinase, domain 1"/>
    <property type="match status" value="1"/>
</dbReference>
<evidence type="ECO:0000256" key="2">
    <source>
        <dbReference type="ARBA" id="ARBA00022840"/>
    </source>
</evidence>
<protein>
    <submittedName>
        <fullName evidence="4">Protein kinase</fullName>
    </submittedName>
</protein>
<dbReference type="Pfam" id="PF13191">
    <property type="entry name" value="AAA_16"/>
    <property type="match status" value="1"/>
</dbReference>
<evidence type="ECO:0000256" key="1">
    <source>
        <dbReference type="ARBA" id="ARBA00022741"/>
    </source>
</evidence>
<gene>
    <name evidence="4" type="ORF">LZC95_32110</name>
</gene>
<dbReference type="PROSITE" id="PS50011">
    <property type="entry name" value="PROTEIN_KINASE_DOM"/>
    <property type="match status" value="1"/>
</dbReference>
<dbReference type="SUPFAM" id="SSF52540">
    <property type="entry name" value="P-loop containing nucleoside triphosphate hydrolases"/>
    <property type="match status" value="1"/>
</dbReference>
<sequence length="1303" mass="142368">MSVDELELKSLFAGRFLVEAVAGTGGMAIVYRARDQERGNAPVALKVLRRLGRVAHLHERFAREALVLSTLRHPGIVSYIDHGVTPQGEAFLVMEWLEGESLGQRLSRQGLSLLETVTLLGRVAEALSVAHRHGIVHRDLKPENIFLLGGRPDSPTVLDFGVARLISSDLTTTGLALGTPLYMAPEQARGEAIGPSADVFALGCVMFHCLTGRVLFDASHPTLVMAGILLQEAPSLRSVRASMPKELETLLASMLDKDPRRRPRDAGALLEGLNRLGALSDEPAPDKAITRAVPLSGEQQLVSVILSIAHGTGDERTDHPPLFDMLRRRFGARVEQLVDGSMIATLAQTESMTATDQAVQAARCALLVRKELPSQERVVVATGRGVVGANLPGGEVMDRAGKLLETSQASGGVWIDDVTSRLLDVRFRMSRTKSGHCILHAELQIDETRRLLGQPTPLVGRRRELAQLQMLLGECCENSVARLAVVVAPPGVGKSHLRREFVQQVQREVSRSVDVWLGRTDPTRADASYGLLWDALRRLIDVQDGEELTMQQSRLRQRVRRYVPVGQAPFVTEFLGELCRIPFPSENSPKLRMARSEARTMADQVSAAFLAFVRAETSAHPVLLVLEDLHWSDGLTVRLIDEMLRGCSDKPIMVLALARPEVETRHPNLWADRKREYLSLDGLTKKASAQLVTHVLGNQIAPAIVERIVDQAEGNALFLEELIRFVAQNTSDALPDTVIAMLQARLQRLEPELRRTLRAASVYGATFWRAGLVALLGEGDSAGSIDQRLESLIDQELIVRNATSRFLGDTQYSFRHALLREAAHGTLTDDDRLAGHRAAAAFLESMGERDPGVLAEHFALGGEKERAAAYYARAAIEAVHYNELEAVTPLAERGIACGAQGDVLGQILSARGGVSYFQHDHASARTLIEEALSLLRPGSARWWHAAGTMSVISTSVLRWDEVLRWGEQLRTAPFDPQAATMRIRALSLFAAKLIWSGRHAHSAPLLTQLDSMIDSPLEDVEGRAWRDFAHMSAAFWSQPDPWRALMAASRAEVFFEQAEYSRLLGPTQAFRGYLLVHLGNFDAGEAKLRTSLELARRTRDPFTLSLAVPFLALTLVETGDAAATDEAERLLRGFLDTPSDPKQQGFGHAILGEIHLGRGELEPAERHARAALNMIGEHLVLRPSADTLLTKVLLHAGRHGEACEHVHGALALVASIGGCGFLEVPLRLAAFEAYVAASNPAAAGILEGAVEQVGIRAEGIPDARLRERFLTKNPANRRVLAEAERLLPPSVLAFARLGGQAAS</sequence>
<dbReference type="PANTHER" id="PTHR16305:SF28">
    <property type="entry name" value="GUANYLATE CYCLASE DOMAIN-CONTAINING PROTEIN"/>
    <property type="match status" value="1"/>
</dbReference>
<proteinExistence type="predicted"/>